<gene>
    <name evidence="3" type="ORF">OKIOD_LOCUS3488</name>
</gene>
<reference evidence="3 4" key="1">
    <citation type="submission" date="2021-04" db="EMBL/GenBank/DDBJ databases">
        <authorList>
            <person name="Bliznina A."/>
        </authorList>
    </citation>
    <scope>NUCLEOTIDE SEQUENCE [LARGE SCALE GENOMIC DNA]</scope>
</reference>
<sequence>MKIGAVILGLLGFCSALLPAIPFAVKFGVAALAPAGLLLYEYMECTSYECCNDRWIKRNKTELRENLRDSIYGQPFATRILLNAIGNRWSDPQKEYDKPLVMMLHGPTGVGKNYITRTLANSMFTAGTKSVFVHYMTSAYHFTSEDNLKLHIADMQSWIEGNSTLCGENLFVFDEARRFPPGLLDGLMHFMAHGSPAAKKIGRSIFVFLYEGDEPVVDWAQDLYENGEDRETISLRRADEMHDSLLVKRGLIDYHLPLLPLERKHVRKCIADSIYSNYLNKGGNPSMLGYDDLDEMIDVIEKEVIFFPEDTPIFSAFGCKKIESKVLSEFRLPDTDHHL</sequence>
<feature type="chain" id="PRO_5045510616" evidence="2">
    <location>
        <begin position="17"/>
        <end position="339"/>
    </location>
</feature>
<keyword evidence="4" id="KW-1185">Reference proteome</keyword>
<dbReference type="Pfam" id="PF06309">
    <property type="entry name" value="Torsin"/>
    <property type="match status" value="1"/>
</dbReference>
<dbReference type="InterPro" id="IPR027417">
    <property type="entry name" value="P-loop_NTPase"/>
</dbReference>
<dbReference type="InterPro" id="IPR010448">
    <property type="entry name" value="Torsin"/>
</dbReference>
<dbReference type="EMBL" id="OU015568">
    <property type="protein sequence ID" value="CAG5088680.1"/>
    <property type="molecule type" value="Genomic_DNA"/>
</dbReference>
<evidence type="ECO:0000313" key="3">
    <source>
        <dbReference type="EMBL" id="CAG5088680.1"/>
    </source>
</evidence>
<keyword evidence="2" id="KW-0732">Signal</keyword>
<feature type="signal peptide" evidence="2">
    <location>
        <begin position="1"/>
        <end position="16"/>
    </location>
</feature>
<proteinExistence type="inferred from homology"/>
<dbReference type="Gene3D" id="3.40.50.300">
    <property type="entry name" value="P-loop containing nucleotide triphosphate hydrolases"/>
    <property type="match status" value="1"/>
</dbReference>
<organism evidence="3 4">
    <name type="scientific">Oikopleura dioica</name>
    <name type="common">Tunicate</name>
    <dbReference type="NCBI Taxonomy" id="34765"/>
    <lineage>
        <taxon>Eukaryota</taxon>
        <taxon>Metazoa</taxon>
        <taxon>Chordata</taxon>
        <taxon>Tunicata</taxon>
        <taxon>Appendicularia</taxon>
        <taxon>Copelata</taxon>
        <taxon>Oikopleuridae</taxon>
        <taxon>Oikopleura</taxon>
    </lineage>
</organism>
<dbReference type="SUPFAM" id="SSF52540">
    <property type="entry name" value="P-loop containing nucleoside triphosphate hydrolases"/>
    <property type="match status" value="1"/>
</dbReference>
<dbReference type="Proteomes" id="UP001158576">
    <property type="component" value="Chromosome PAR"/>
</dbReference>
<dbReference type="PANTHER" id="PTHR10760">
    <property type="entry name" value="TORSIN"/>
    <property type="match status" value="1"/>
</dbReference>
<evidence type="ECO:0000256" key="2">
    <source>
        <dbReference type="SAM" id="SignalP"/>
    </source>
</evidence>
<evidence type="ECO:0000256" key="1">
    <source>
        <dbReference type="ARBA" id="ARBA00006235"/>
    </source>
</evidence>
<evidence type="ECO:0000313" key="4">
    <source>
        <dbReference type="Proteomes" id="UP001158576"/>
    </source>
</evidence>
<dbReference type="PANTHER" id="PTHR10760:SF2">
    <property type="entry name" value="LD13476P-RELATED"/>
    <property type="match status" value="1"/>
</dbReference>
<protein>
    <submittedName>
        <fullName evidence="3">Oidioi.mRNA.OKI2018_I69.PAR.g11930.t1.cds</fullName>
    </submittedName>
</protein>
<comment type="similarity">
    <text evidence="1">Belongs to the ClpA/ClpB family. Torsin subfamily.</text>
</comment>
<accession>A0ABN7RYE0</accession>
<name>A0ABN7RYE0_OIKDI</name>